<protein>
    <recommendedName>
        <fullName evidence="3">Cytochrome b561 bacterial/Ni-hydrogenase domain-containing protein</fullName>
    </recommendedName>
</protein>
<sequence length="88" mass="9863">MTTLRGISVKVVRWTGWLLIPVVLAFFATGYAISGRYGMGMLASEEEALALHRLLHVPLATLVLVHVLPSVYLAMVRWGWIRTDREKG</sequence>
<evidence type="ECO:0008006" key="3">
    <source>
        <dbReference type="Google" id="ProtNLM"/>
    </source>
</evidence>
<dbReference type="AlphaFoldDB" id="A0A1J5TI52"/>
<keyword evidence="1" id="KW-0472">Membrane</keyword>
<organism evidence="2">
    <name type="scientific">mine drainage metagenome</name>
    <dbReference type="NCBI Taxonomy" id="410659"/>
    <lineage>
        <taxon>unclassified sequences</taxon>
        <taxon>metagenomes</taxon>
        <taxon>ecological metagenomes</taxon>
    </lineage>
</organism>
<feature type="transmembrane region" description="Helical" evidence="1">
    <location>
        <begin position="12"/>
        <end position="34"/>
    </location>
</feature>
<gene>
    <name evidence="2" type="ORF">GALL_51840</name>
</gene>
<keyword evidence="1" id="KW-1133">Transmembrane helix</keyword>
<comment type="caution">
    <text evidence="2">The sequence shown here is derived from an EMBL/GenBank/DDBJ whole genome shotgun (WGS) entry which is preliminary data.</text>
</comment>
<accession>A0A1J5TI52</accession>
<keyword evidence="1" id="KW-0812">Transmembrane</keyword>
<evidence type="ECO:0000313" key="2">
    <source>
        <dbReference type="EMBL" id="OIR13372.1"/>
    </source>
</evidence>
<reference evidence="2" key="1">
    <citation type="submission" date="2016-10" db="EMBL/GenBank/DDBJ databases">
        <title>Sequence of Gallionella enrichment culture.</title>
        <authorList>
            <person name="Poehlein A."/>
            <person name="Muehling M."/>
            <person name="Daniel R."/>
        </authorList>
    </citation>
    <scope>NUCLEOTIDE SEQUENCE</scope>
</reference>
<dbReference type="EMBL" id="MLJW01000014">
    <property type="protein sequence ID" value="OIR13372.1"/>
    <property type="molecule type" value="Genomic_DNA"/>
</dbReference>
<name>A0A1J5TI52_9ZZZZ</name>
<feature type="transmembrane region" description="Helical" evidence="1">
    <location>
        <begin position="54"/>
        <end position="75"/>
    </location>
</feature>
<evidence type="ECO:0000256" key="1">
    <source>
        <dbReference type="SAM" id="Phobius"/>
    </source>
</evidence>
<proteinExistence type="predicted"/>